<accession>A0A4Q7KQ81</accession>
<dbReference type="AlphaFoldDB" id="A0A4Q7KQ81"/>
<keyword evidence="2" id="KW-1185">Reference proteome</keyword>
<sequence length="110" mass="11754">MDNPALVDNPSEHLFEHAHDTPCWFIEGKVAWFGFAERGCGLFALVVECRVWVVGFRGWFSHATSTTAGSFLARCPSGVVRATALDNEGDLSGLSIGAVNTPGCVKLVDG</sequence>
<evidence type="ECO:0000313" key="2">
    <source>
        <dbReference type="Proteomes" id="UP000294257"/>
    </source>
</evidence>
<dbReference type="RefSeq" id="WP_130344577.1">
    <property type="nucleotide sequence ID" value="NZ_SGWQ01000004.1"/>
</dbReference>
<protein>
    <submittedName>
        <fullName evidence="1">Uncharacterized protein</fullName>
    </submittedName>
</protein>
<reference evidence="1 2" key="1">
    <citation type="submission" date="2019-02" db="EMBL/GenBank/DDBJ databases">
        <title>Genomic Encyclopedia of Type Strains, Phase IV (KMG-IV): sequencing the most valuable type-strain genomes for metagenomic binning, comparative biology and taxonomic classification.</title>
        <authorList>
            <person name="Goeker M."/>
        </authorList>
    </citation>
    <scope>NUCLEOTIDE SEQUENCE [LARGE SCALE GENOMIC DNA]</scope>
    <source>
        <strain evidence="1 2">DSM 101727</strain>
    </source>
</reference>
<organism evidence="1 2">
    <name type="scientific">Herbihabitans rhizosphaerae</name>
    <dbReference type="NCBI Taxonomy" id="1872711"/>
    <lineage>
        <taxon>Bacteria</taxon>
        <taxon>Bacillati</taxon>
        <taxon>Actinomycetota</taxon>
        <taxon>Actinomycetes</taxon>
        <taxon>Pseudonocardiales</taxon>
        <taxon>Pseudonocardiaceae</taxon>
        <taxon>Herbihabitans</taxon>
    </lineage>
</organism>
<evidence type="ECO:0000313" key="1">
    <source>
        <dbReference type="EMBL" id="RZS38978.1"/>
    </source>
</evidence>
<gene>
    <name evidence="1" type="ORF">EV193_104189</name>
</gene>
<dbReference type="EMBL" id="SGWQ01000004">
    <property type="protein sequence ID" value="RZS38978.1"/>
    <property type="molecule type" value="Genomic_DNA"/>
</dbReference>
<proteinExistence type="predicted"/>
<name>A0A4Q7KQ81_9PSEU</name>
<comment type="caution">
    <text evidence="1">The sequence shown here is derived from an EMBL/GenBank/DDBJ whole genome shotgun (WGS) entry which is preliminary data.</text>
</comment>
<dbReference type="Proteomes" id="UP000294257">
    <property type="component" value="Unassembled WGS sequence"/>
</dbReference>